<dbReference type="InterPro" id="IPR012337">
    <property type="entry name" value="RNaseH-like_sf"/>
</dbReference>
<feature type="compositionally biased region" description="Polar residues" evidence="1">
    <location>
        <begin position="1"/>
        <end position="19"/>
    </location>
</feature>
<dbReference type="Pfam" id="PF01612">
    <property type="entry name" value="DNA_pol_A_exo1"/>
    <property type="match status" value="1"/>
</dbReference>
<comment type="caution">
    <text evidence="3">The sequence shown here is derived from an EMBL/GenBank/DDBJ whole genome shotgun (WGS) entry which is preliminary data.</text>
</comment>
<proteinExistence type="predicted"/>
<dbReference type="Proteomes" id="UP001280581">
    <property type="component" value="Unassembled WGS sequence"/>
</dbReference>
<dbReference type="GO" id="GO:0008408">
    <property type="term" value="F:3'-5' exonuclease activity"/>
    <property type="evidence" value="ECO:0007669"/>
    <property type="project" value="InterPro"/>
</dbReference>
<dbReference type="EMBL" id="WVTA01000009">
    <property type="protein sequence ID" value="KAK3207272.1"/>
    <property type="molecule type" value="Genomic_DNA"/>
</dbReference>
<feature type="region of interest" description="Disordered" evidence="1">
    <location>
        <begin position="61"/>
        <end position="122"/>
    </location>
</feature>
<dbReference type="GO" id="GO:0003676">
    <property type="term" value="F:nucleic acid binding"/>
    <property type="evidence" value="ECO:0007669"/>
    <property type="project" value="InterPro"/>
</dbReference>
<reference evidence="3 4" key="1">
    <citation type="submission" date="2021-02" db="EMBL/GenBank/DDBJ databases">
        <title>Genome assembly of Pseudopithomyces chartarum.</title>
        <authorList>
            <person name="Jauregui R."/>
            <person name="Singh J."/>
            <person name="Voisey C."/>
        </authorList>
    </citation>
    <scope>NUCLEOTIDE SEQUENCE [LARGE SCALE GENOMIC DNA]</scope>
    <source>
        <strain evidence="3 4">AGR01</strain>
    </source>
</reference>
<feature type="compositionally biased region" description="Low complexity" evidence="1">
    <location>
        <begin position="135"/>
        <end position="153"/>
    </location>
</feature>
<dbReference type="SUPFAM" id="SSF53098">
    <property type="entry name" value="Ribonuclease H-like"/>
    <property type="match status" value="1"/>
</dbReference>
<feature type="domain" description="3'-5' exonuclease" evidence="2">
    <location>
        <begin position="287"/>
        <end position="403"/>
    </location>
</feature>
<accession>A0AAN6LTP8</accession>
<evidence type="ECO:0000256" key="1">
    <source>
        <dbReference type="SAM" id="MobiDB-lite"/>
    </source>
</evidence>
<gene>
    <name evidence="3" type="ORF">GRF29_103g400267</name>
</gene>
<feature type="region of interest" description="Disordered" evidence="1">
    <location>
        <begin position="1"/>
        <end position="26"/>
    </location>
</feature>
<dbReference type="InterPro" id="IPR002562">
    <property type="entry name" value="3'-5'_exonuclease_dom"/>
</dbReference>
<dbReference type="InterPro" id="IPR036397">
    <property type="entry name" value="RNaseH_sf"/>
</dbReference>
<dbReference type="PANTHER" id="PTHR43040">
    <property type="entry name" value="RIBONUCLEASE D"/>
    <property type="match status" value="1"/>
</dbReference>
<feature type="compositionally biased region" description="Pro residues" evidence="1">
    <location>
        <begin position="107"/>
        <end position="116"/>
    </location>
</feature>
<dbReference type="PANTHER" id="PTHR43040:SF1">
    <property type="entry name" value="RIBONUCLEASE D"/>
    <property type="match status" value="1"/>
</dbReference>
<evidence type="ECO:0000313" key="3">
    <source>
        <dbReference type="EMBL" id="KAK3207272.1"/>
    </source>
</evidence>
<organism evidence="3 4">
    <name type="scientific">Pseudopithomyces chartarum</name>
    <dbReference type="NCBI Taxonomy" id="1892770"/>
    <lineage>
        <taxon>Eukaryota</taxon>
        <taxon>Fungi</taxon>
        <taxon>Dikarya</taxon>
        <taxon>Ascomycota</taxon>
        <taxon>Pezizomycotina</taxon>
        <taxon>Dothideomycetes</taxon>
        <taxon>Pleosporomycetidae</taxon>
        <taxon>Pleosporales</taxon>
        <taxon>Massarineae</taxon>
        <taxon>Didymosphaeriaceae</taxon>
        <taxon>Pseudopithomyces</taxon>
    </lineage>
</organism>
<name>A0AAN6LTP8_9PLEO</name>
<feature type="region of interest" description="Disordered" evidence="1">
    <location>
        <begin position="135"/>
        <end position="175"/>
    </location>
</feature>
<evidence type="ECO:0000313" key="4">
    <source>
        <dbReference type="Proteomes" id="UP001280581"/>
    </source>
</evidence>
<keyword evidence="4" id="KW-1185">Reference proteome</keyword>
<sequence length="496" mass="55764">MSTQPPRNNDSDSGNGNEQDTPRNYVYINPRIFPEIASGDHIYPPVAANLTTAQWLRQVEESRNRPGNSYSIRPRHTYSSSRAASQASWPYPRPAPGYAQNSSPAPGHYPPNPPRAPGYYTTPSTRQLVLRPAANSYTAASSSATQSSRSRSSLPTLAHRPKPTRPRATTSRPPIVPPHNLVFPEWIATADELRDLLSRLSVSTTFPPDLYFDIHGENLSRNGHISFITIYDRSLEKVYFIDVGVMGLETFTTYVNVKVTDRDGDIEMKDESVEDKESKPLRTRFVSLPAILQSEEIPKVFFDVRNDADVLFSLYDIKLGGVHDLQLMELATRHTSTPRTHLHSLLTCILTTLPLPPLQKTHLRSLKSTALLIFAPSLGGSYEALHRRPLSPTLERYCVQDVVHMPALWIAYDAKLWLPFWKFVVGRETKGRLEASTKFDYEPRGEGKGVGWGVEFLREMEGEFNGRAVDESPIGMPVGRRVRVLQEMKVEGEDDL</sequence>
<feature type="compositionally biased region" description="Polar residues" evidence="1">
    <location>
        <begin position="65"/>
        <end position="88"/>
    </location>
</feature>
<evidence type="ECO:0000259" key="2">
    <source>
        <dbReference type="Pfam" id="PF01612"/>
    </source>
</evidence>
<dbReference type="GO" id="GO:0006139">
    <property type="term" value="P:nucleobase-containing compound metabolic process"/>
    <property type="evidence" value="ECO:0007669"/>
    <property type="project" value="InterPro"/>
</dbReference>
<protein>
    <recommendedName>
        <fullName evidence="2">3'-5' exonuclease domain-containing protein</fullName>
    </recommendedName>
</protein>
<dbReference type="Gene3D" id="3.30.420.10">
    <property type="entry name" value="Ribonuclease H-like superfamily/Ribonuclease H"/>
    <property type="match status" value="1"/>
</dbReference>
<dbReference type="AlphaFoldDB" id="A0AAN6LTP8"/>